<reference evidence="1" key="1">
    <citation type="submission" date="2015-11" db="EMBL/GenBank/DDBJ databases">
        <title>De novo transcriptome assembly of four potential Pierce s Disease insect vectors from Arizona vineyards.</title>
        <authorList>
            <person name="Tassone E.E."/>
        </authorList>
    </citation>
    <scope>NUCLEOTIDE SEQUENCE</scope>
</reference>
<dbReference type="PANTHER" id="PTHR33198:SF19">
    <property type="entry name" value="CCHC-TYPE DOMAIN-CONTAINING PROTEIN"/>
    <property type="match status" value="1"/>
</dbReference>
<organism evidence="1">
    <name type="scientific">Cuerna arida</name>
    <dbReference type="NCBI Taxonomy" id="1464854"/>
    <lineage>
        <taxon>Eukaryota</taxon>
        <taxon>Metazoa</taxon>
        <taxon>Ecdysozoa</taxon>
        <taxon>Arthropoda</taxon>
        <taxon>Hexapoda</taxon>
        <taxon>Insecta</taxon>
        <taxon>Pterygota</taxon>
        <taxon>Neoptera</taxon>
        <taxon>Paraneoptera</taxon>
        <taxon>Hemiptera</taxon>
        <taxon>Auchenorrhyncha</taxon>
        <taxon>Membracoidea</taxon>
        <taxon>Cicadellidae</taxon>
        <taxon>Cicadellinae</taxon>
        <taxon>Proconiini</taxon>
        <taxon>Cuerna</taxon>
    </lineage>
</organism>
<evidence type="ECO:0000313" key="1">
    <source>
        <dbReference type="EMBL" id="JAS64530.1"/>
    </source>
</evidence>
<sequence>MDTLKIQPYDCQSESFADYLDRVENFFDLGGIKEDGKKTKLFLHYLDPKSFKLIKTLCAPDKPTSKQYMDLVELLKKHIEPQPNELAEQHKFLNTFQEEGEPIQGFATKLQNLTINCNYNCPHCQKSTAETHLKAQFIRGLNDVDIRTCLLQK</sequence>
<evidence type="ECO:0008006" key="2">
    <source>
        <dbReference type="Google" id="ProtNLM"/>
    </source>
</evidence>
<accession>A0A1B6GQ54</accession>
<feature type="non-terminal residue" evidence="1">
    <location>
        <position position="153"/>
    </location>
</feature>
<gene>
    <name evidence="1" type="ORF">g.8812</name>
</gene>
<dbReference type="PANTHER" id="PTHR33198">
    <property type="entry name" value="ANK_REP_REGION DOMAIN-CONTAINING PROTEIN-RELATED"/>
    <property type="match status" value="1"/>
</dbReference>
<protein>
    <recommendedName>
        <fullName evidence="2">Retrotransposon gag domain-containing protein</fullName>
    </recommendedName>
</protein>
<name>A0A1B6GQ54_9HEMI</name>
<dbReference type="EMBL" id="GECZ01005239">
    <property type="protein sequence ID" value="JAS64530.1"/>
    <property type="molecule type" value="Transcribed_RNA"/>
</dbReference>
<proteinExistence type="predicted"/>
<dbReference type="AlphaFoldDB" id="A0A1B6GQ54"/>